<dbReference type="AlphaFoldDB" id="A0A6C0D9X5"/>
<organism evidence="2">
    <name type="scientific">viral metagenome</name>
    <dbReference type="NCBI Taxonomy" id="1070528"/>
    <lineage>
        <taxon>unclassified sequences</taxon>
        <taxon>metagenomes</taxon>
        <taxon>organismal metagenomes</taxon>
    </lineage>
</organism>
<proteinExistence type="predicted"/>
<evidence type="ECO:0000313" key="2">
    <source>
        <dbReference type="EMBL" id="QHT12759.1"/>
    </source>
</evidence>
<evidence type="ECO:0000256" key="1">
    <source>
        <dbReference type="SAM" id="MobiDB-lite"/>
    </source>
</evidence>
<accession>A0A6C0D9X5</accession>
<feature type="region of interest" description="Disordered" evidence="1">
    <location>
        <begin position="122"/>
        <end position="179"/>
    </location>
</feature>
<dbReference type="EMBL" id="MN739550">
    <property type="protein sequence ID" value="QHT12759.1"/>
    <property type="molecule type" value="Genomic_DNA"/>
</dbReference>
<feature type="compositionally biased region" description="Basic residues" evidence="1">
    <location>
        <begin position="142"/>
        <end position="179"/>
    </location>
</feature>
<protein>
    <submittedName>
        <fullName evidence="2">Uncharacterized protein</fullName>
    </submittedName>
</protein>
<name>A0A6C0D9X5_9ZZZZ</name>
<sequence length="179" mass="21364">MKGGRSVSTENERINEALNGNYTPLINAIIRGDINQIRNVLRPGEVANQRDNTYNWCPFKWLEFVRVYGNRYSGEDYVDLIRLLDQNGSRSCFDDYHIREDSYNFSPVVLDIDEQLERIRRENEEEEEDERLNTPNRINMARGRRRKKSRRSKKARKGKKSHKKSKRGSFTKRRKHMKK</sequence>
<reference evidence="2" key="1">
    <citation type="journal article" date="2020" name="Nature">
        <title>Giant virus diversity and host interactions through global metagenomics.</title>
        <authorList>
            <person name="Schulz F."/>
            <person name="Roux S."/>
            <person name="Paez-Espino D."/>
            <person name="Jungbluth S."/>
            <person name="Walsh D.A."/>
            <person name="Denef V.J."/>
            <person name="McMahon K.D."/>
            <person name="Konstantinidis K.T."/>
            <person name="Eloe-Fadrosh E.A."/>
            <person name="Kyrpides N.C."/>
            <person name="Woyke T."/>
        </authorList>
    </citation>
    <scope>NUCLEOTIDE SEQUENCE</scope>
    <source>
        <strain evidence="2">GVMAG-M-3300023174-130</strain>
    </source>
</reference>